<proteinExistence type="predicted"/>
<gene>
    <name evidence="1" type="ORF">SARC_00329</name>
</gene>
<dbReference type="AlphaFoldDB" id="A0A0L0GFE7"/>
<evidence type="ECO:0000313" key="2">
    <source>
        <dbReference type="Proteomes" id="UP000054560"/>
    </source>
</evidence>
<organism evidence="1 2">
    <name type="scientific">Sphaeroforma arctica JP610</name>
    <dbReference type="NCBI Taxonomy" id="667725"/>
    <lineage>
        <taxon>Eukaryota</taxon>
        <taxon>Ichthyosporea</taxon>
        <taxon>Ichthyophonida</taxon>
        <taxon>Sphaeroforma</taxon>
    </lineage>
</organism>
<name>A0A0L0GFE7_9EUKA</name>
<dbReference type="Proteomes" id="UP000054560">
    <property type="component" value="Unassembled WGS sequence"/>
</dbReference>
<evidence type="ECO:0000313" key="1">
    <source>
        <dbReference type="EMBL" id="KNC87564.1"/>
    </source>
</evidence>
<protein>
    <submittedName>
        <fullName evidence="1">Uncharacterized protein</fullName>
    </submittedName>
</protein>
<dbReference type="RefSeq" id="XP_014161466.1">
    <property type="nucleotide sequence ID" value="XM_014305991.1"/>
</dbReference>
<reference evidence="1 2" key="1">
    <citation type="submission" date="2011-02" db="EMBL/GenBank/DDBJ databases">
        <title>The Genome Sequence of Sphaeroforma arctica JP610.</title>
        <authorList>
            <consortium name="The Broad Institute Genome Sequencing Platform"/>
            <person name="Russ C."/>
            <person name="Cuomo C."/>
            <person name="Young S.K."/>
            <person name="Zeng Q."/>
            <person name="Gargeya S."/>
            <person name="Alvarado L."/>
            <person name="Berlin A."/>
            <person name="Chapman S.B."/>
            <person name="Chen Z."/>
            <person name="Freedman E."/>
            <person name="Gellesch M."/>
            <person name="Goldberg J."/>
            <person name="Griggs A."/>
            <person name="Gujja S."/>
            <person name="Heilman E."/>
            <person name="Heiman D."/>
            <person name="Howarth C."/>
            <person name="Mehta T."/>
            <person name="Neiman D."/>
            <person name="Pearson M."/>
            <person name="Roberts A."/>
            <person name="Saif S."/>
            <person name="Shea T."/>
            <person name="Shenoy N."/>
            <person name="Sisk P."/>
            <person name="Stolte C."/>
            <person name="Sykes S."/>
            <person name="White J."/>
            <person name="Yandava C."/>
            <person name="Burger G."/>
            <person name="Gray M.W."/>
            <person name="Holland P.W.H."/>
            <person name="King N."/>
            <person name="Lang F.B.F."/>
            <person name="Roger A.J."/>
            <person name="Ruiz-Trillo I."/>
            <person name="Haas B."/>
            <person name="Nusbaum C."/>
            <person name="Birren B."/>
        </authorList>
    </citation>
    <scope>NUCLEOTIDE SEQUENCE [LARGE SCALE GENOMIC DNA]</scope>
    <source>
        <strain evidence="1 2">JP610</strain>
    </source>
</reference>
<dbReference type="GeneID" id="25900833"/>
<accession>A0A0L0GFE7</accession>
<keyword evidence="2" id="KW-1185">Reference proteome</keyword>
<sequence>MAYVDTGSKPAMLLQTFVERLHCKERWPSYLEPPSYCLLPVRPPPIATSTLYEIKSVDFFVSDWLPRDCEVLFGFDHLQENLIGISWDQSTSPPQLQLDLPWVKYPVGFLISQAPEQLAKINLPPIYEPQDEKIPDEYDFRHLDRPAKILNKGPSEL</sequence>
<dbReference type="EMBL" id="KQ241605">
    <property type="protein sequence ID" value="KNC87564.1"/>
    <property type="molecule type" value="Genomic_DNA"/>
</dbReference>